<evidence type="ECO:0000259" key="4">
    <source>
        <dbReference type="Pfam" id="PF00437"/>
    </source>
</evidence>
<keyword evidence="2" id="KW-0547">Nucleotide-binding</keyword>
<organism evidence="5 6">
    <name type="scientific">Vibrio nigripulchritudo SOn1</name>
    <dbReference type="NCBI Taxonomy" id="1238450"/>
    <lineage>
        <taxon>Bacteria</taxon>
        <taxon>Pseudomonadati</taxon>
        <taxon>Pseudomonadota</taxon>
        <taxon>Gammaproteobacteria</taxon>
        <taxon>Vibrionales</taxon>
        <taxon>Vibrionaceae</taxon>
        <taxon>Vibrio</taxon>
    </lineage>
</organism>
<dbReference type="Pfam" id="PF00437">
    <property type="entry name" value="T2SSE"/>
    <property type="match status" value="1"/>
</dbReference>
<reference evidence="5 6" key="1">
    <citation type="journal article" date="2013" name="ISME J.">
        <title>Comparative genomics of pathogenic lineages of Vibrio nigripulchritudo identifies virulence-associated traits.</title>
        <authorList>
            <person name="Goudenege D."/>
            <person name="Labreuche Y."/>
            <person name="Krin E."/>
            <person name="Ansquer D."/>
            <person name="Mangenot S."/>
            <person name="Calteau A."/>
            <person name="Medigue C."/>
            <person name="Mazel D."/>
            <person name="Polz M.F."/>
            <person name="Le Roux F."/>
        </authorList>
    </citation>
    <scope>NUCLEOTIDE SEQUENCE [LARGE SCALE GENOMIC DNA]</scope>
    <source>
        <strain evidence="5 6">SOn1</strain>
    </source>
</reference>
<dbReference type="Gene3D" id="3.30.450.90">
    <property type="match status" value="1"/>
</dbReference>
<dbReference type="InterPro" id="IPR027417">
    <property type="entry name" value="P-loop_NTPase"/>
</dbReference>
<keyword evidence="3 5" id="KW-0067">ATP-binding</keyword>
<dbReference type="GO" id="GO:0005886">
    <property type="term" value="C:plasma membrane"/>
    <property type="evidence" value="ECO:0007669"/>
    <property type="project" value="TreeGrafter"/>
</dbReference>
<accession>A0AAV2VQ91</accession>
<evidence type="ECO:0000313" key="5">
    <source>
        <dbReference type="EMBL" id="CCO46817.1"/>
    </source>
</evidence>
<evidence type="ECO:0000313" key="6">
    <source>
        <dbReference type="Proteomes" id="UP000018211"/>
    </source>
</evidence>
<dbReference type="PANTHER" id="PTHR30258:SF3">
    <property type="entry name" value="SLL1921 PROTEIN"/>
    <property type="match status" value="1"/>
</dbReference>
<dbReference type="AlphaFoldDB" id="A0AAV2VQ91"/>
<gene>
    <name evidence="5" type="ORF">VIBNISOn1_190036</name>
</gene>
<dbReference type="GO" id="GO:0005524">
    <property type="term" value="F:ATP binding"/>
    <property type="evidence" value="ECO:0007669"/>
    <property type="project" value="UniProtKB-KW"/>
</dbReference>
<comment type="caution">
    <text evidence="5">The sequence shown here is derived from an EMBL/GenBank/DDBJ whole genome shotgun (WGS) entry which is preliminary data.</text>
</comment>
<dbReference type="EMBL" id="CAOF01000101">
    <property type="protein sequence ID" value="CCO46817.1"/>
    <property type="molecule type" value="Genomic_DNA"/>
</dbReference>
<name>A0AAV2VQ91_9VIBR</name>
<evidence type="ECO:0000256" key="3">
    <source>
        <dbReference type="ARBA" id="ARBA00022840"/>
    </source>
</evidence>
<dbReference type="InterPro" id="IPR001482">
    <property type="entry name" value="T2SS/T4SS_dom"/>
</dbReference>
<dbReference type="PANTHER" id="PTHR30258">
    <property type="entry name" value="TYPE II SECRETION SYSTEM PROTEIN GSPE-RELATED"/>
    <property type="match status" value="1"/>
</dbReference>
<comment type="similarity">
    <text evidence="1">Belongs to the GSP E family.</text>
</comment>
<evidence type="ECO:0000256" key="1">
    <source>
        <dbReference type="ARBA" id="ARBA00006611"/>
    </source>
</evidence>
<dbReference type="GO" id="GO:0016887">
    <property type="term" value="F:ATP hydrolysis activity"/>
    <property type="evidence" value="ECO:0007669"/>
    <property type="project" value="TreeGrafter"/>
</dbReference>
<proteinExistence type="inferred from homology"/>
<dbReference type="Gene3D" id="3.40.50.300">
    <property type="entry name" value="P-loop containing nucleotide triphosphate hydrolases"/>
    <property type="match status" value="1"/>
</dbReference>
<evidence type="ECO:0000256" key="2">
    <source>
        <dbReference type="ARBA" id="ARBA00022741"/>
    </source>
</evidence>
<dbReference type="RefSeq" id="WP_022611858.1">
    <property type="nucleotide sequence ID" value="NZ_LK391965.1"/>
</dbReference>
<dbReference type="SUPFAM" id="SSF52540">
    <property type="entry name" value="P-loop containing nucleoside triphosphate hydrolases"/>
    <property type="match status" value="1"/>
</dbReference>
<feature type="domain" description="Bacterial type II secretion system protein E" evidence="4">
    <location>
        <begin position="134"/>
        <end position="534"/>
    </location>
</feature>
<protein>
    <submittedName>
        <fullName evidence="5">ATP-binding protein</fullName>
    </submittedName>
</protein>
<sequence length="570" mass="63811">MTVEFIRTQFASDISSLAHLGDVGDVYTAERLALGQEYSRSVVALMSTTYHKSGMTESAPKSKVCFVLMTSELVEKLERNNEYRDVFMTIRASVRQQNPNYDVHVESFTTVEDIVLNGIDMGGKKTGEEARNDTEKEIDDMLLQAFNMNASDIHIECGDHSNSIKFRIDGELVQYGNDRNKSTLHTLVKVLYSSLAAQAGSIQGTGFNAKEKLDGQLVRQISNRRLGARIASHSTNKRDANFYMVLRCTGDQDLDAERIPFEKLGFRYNQIEQIRNATNGKGITLLIGETNSGKSVTQENLLMEIDASSGKTKNILSVEDPIERNIKGVKQFTLIQSGVSNLKQKEIAVQELLSFIVRADPDDIAVGEINSSFTCEAAVQSSLTGHNVMATLHCDSPFDIPERLTGLGANPQVLQTSEVLKLAVAQKLFKKLCPHCSLTMDQIKHPTAEQFNAMEQLGEMGLGHWIKDVRWRNHEGCSECRNRGIRGRQLVAEVVKFTPEILSLSGKGDKIAARSEWLRHNNFTRFDIALSYIREGKLDPTDVIEQFDALNSAYRFRVGHQIEHPKVIYR</sequence>
<dbReference type="Proteomes" id="UP000018211">
    <property type="component" value="Unassembled WGS sequence"/>
</dbReference>